<evidence type="ECO:0000256" key="3">
    <source>
        <dbReference type="ARBA" id="ARBA00022692"/>
    </source>
</evidence>
<gene>
    <name evidence="10" type="ORF">HKI87_07g49890</name>
</gene>
<evidence type="ECO:0000256" key="9">
    <source>
        <dbReference type="SAM" id="MobiDB-lite"/>
    </source>
</evidence>
<evidence type="ECO:0000256" key="5">
    <source>
        <dbReference type="ARBA" id="ARBA00022989"/>
    </source>
</evidence>
<dbReference type="PANTHER" id="PTHR15415">
    <property type="entry name" value="MITOFILIN"/>
    <property type="match status" value="1"/>
</dbReference>
<feature type="region of interest" description="Disordered" evidence="9">
    <location>
        <begin position="125"/>
        <end position="192"/>
    </location>
</feature>
<evidence type="ECO:0000256" key="2">
    <source>
        <dbReference type="ARBA" id="ARBA00010877"/>
    </source>
</evidence>
<sequence length="746" mass="79634">MGGLRRLASALHDAVGARLAVVSQAATGTPAVAARARQQIGFGLGKHAQRRFQSTGGGGGDKPKLLNHKPPKSQRKVVSGSEVLSTASSGTNSKTKWLLHPRVPVDVRAAGAVVAALSGLYLYSGGGETPDVSTSRPPATSRRSEDSSGAGDDGDTLSAVVGREETTDVATDLSPKMSEASENLEREAESSFREMQLDREAMTLDEAIAPPTEAAATEEKPAAVEEEEEEEEPTVAVAAETSEPEAAGVDREGSEAADADGEAELSPEEAKQAELVANLLQDVLTGRVIEEAQTGPTAEAEPVAKAEPVAEAEPIVEAEPVVEASPMAEAEEEGAEAQEAAAVALESSALPDDVPSRWQEEEEVSVGAVPEGLVVDEGASEAPLEPEPSVSEGEAPQPVARQRHHLDPREIGDKVDAQSLVSGAVAKGEDPGENWELYGAMHRQAAHDADVFNVILMDLVSQYEEEIEDLLDDLNRLETDKASLQSDMSDLEARHKQDLEAEFARGEVRKLEAMKQQMEEYLRTTAKAMVRERQIRLGQLDEVRTKLNSLKMAFSKRSGEAKLSHDSHKLTQAVLSIKCKTDEGLPFADALDMLGPLAKDDELIALVVDSIPPQVAREGAMTSTQLQQWFWEVERDAARVALLPSDGHGLLSTMLSHLASFVRVREDASSEYASEGSVESALRAARGLVSEGKFYECATLLEKVFGSTAAKAVIGEWIEAARNRARIDQAVMVLEASATTKAKSLS</sequence>
<proteinExistence type="inferred from homology"/>
<feature type="compositionally biased region" description="Acidic residues" evidence="9">
    <location>
        <begin position="255"/>
        <end position="267"/>
    </location>
</feature>
<feature type="compositionally biased region" description="Acidic residues" evidence="9">
    <location>
        <begin position="224"/>
        <end position="233"/>
    </location>
</feature>
<keyword evidence="7" id="KW-0472">Membrane</keyword>
<keyword evidence="3" id="KW-0812">Transmembrane</keyword>
<feature type="compositionally biased region" description="Low complexity" evidence="9">
    <location>
        <begin position="296"/>
        <end position="317"/>
    </location>
</feature>
<feature type="region of interest" description="Disordered" evidence="9">
    <location>
        <begin position="49"/>
        <end position="94"/>
    </location>
</feature>
<evidence type="ECO:0000256" key="6">
    <source>
        <dbReference type="ARBA" id="ARBA00023128"/>
    </source>
</evidence>
<protein>
    <submittedName>
        <fullName evidence="10">Mitochondrial inner membrane protein</fullName>
    </submittedName>
</protein>
<organism evidence="10 11">
    <name type="scientific">Chloropicon roscoffensis</name>
    <dbReference type="NCBI Taxonomy" id="1461544"/>
    <lineage>
        <taxon>Eukaryota</taxon>
        <taxon>Viridiplantae</taxon>
        <taxon>Chlorophyta</taxon>
        <taxon>Chloropicophyceae</taxon>
        <taxon>Chloropicales</taxon>
        <taxon>Chloropicaceae</taxon>
        <taxon>Chloropicon</taxon>
    </lineage>
</organism>
<reference evidence="10 11" key="1">
    <citation type="submission" date="2024-03" db="EMBL/GenBank/DDBJ databases">
        <title>Complete genome sequence of the green alga Chloropicon roscoffensis RCC1871.</title>
        <authorList>
            <person name="Lemieux C."/>
            <person name="Pombert J.-F."/>
            <person name="Otis C."/>
            <person name="Turmel M."/>
        </authorList>
    </citation>
    <scope>NUCLEOTIDE SEQUENCE [LARGE SCALE GENOMIC DNA]</scope>
    <source>
        <strain evidence="10 11">RCC1871</strain>
    </source>
</reference>
<dbReference type="AlphaFoldDB" id="A0AAX4PCV3"/>
<feature type="region of interest" description="Disordered" evidence="9">
    <location>
        <begin position="290"/>
        <end position="317"/>
    </location>
</feature>
<keyword evidence="11" id="KW-1185">Reference proteome</keyword>
<dbReference type="Proteomes" id="UP001472866">
    <property type="component" value="Chromosome 07"/>
</dbReference>
<evidence type="ECO:0000256" key="8">
    <source>
        <dbReference type="SAM" id="Coils"/>
    </source>
</evidence>
<evidence type="ECO:0000256" key="1">
    <source>
        <dbReference type="ARBA" id="ARBA00004273"/>
    </source>
</evidence>
<keyword evidence="5" id="KW-1133">Transmembrane helix</keyword>
<name>A0AAX4PCV3_9CHLO</name>
<dbReference type="Pfam" id="PF09731">
    <property type="entry name" value="Mitofilin"/>
    <property type="match status" value="1"/>
</dbReference>
<feature type="compositionally biased region" description="Basic and acidic residues" evidence="9">
    <location>
        <begin position="183"/>
        <end position="192"/>
    </location>
</feature>
<feature type="region of interest" description="Disordered" evidence="9">
    <location>
        <begin position="208"/>
        <end position="272"/>
    </location>
</feature>
<comment type="similarity">
    <text evidence="2">Belongs to the MICOS complex subunit Mic60 family.</text>
</comment>
<dbReference type="InterPro" id="IPR019133">
    <property type="entry name" value="MIC60"/>
</dbReference>
<evidence type="ECO:0000256" key="4">
    <source>
        <dbReference type="ARBA" id="ARBA00022792"/>
    </source>
</evidence>
<evidence type="ECO:0000256" key="7">
    <source>
        <dbReference type="ARBA" id="ARBA00023136"/>
    </source>
</evidence>
<feature type="compositionally biased region" description="Basic residues" evidence="9">
    <location>
        <begin position="65"/>
        <end position="75"/>
    </location>
</feature>
<dbReference type="EMBL" id="CP151507">
    <property type="protein sequence ID" value="WZN63440.1"/>
    <property type="molecule type" value="Genomic_DNA"/>
</dbReference>
<dbReference type="GO" id="GO:0061617">
    <property type="term" value="C:MICOS complex"/>
    <property type="evidence" value="ECO:0007669"/>
    <property type="project" value="TreeGrafter"/>
</dbReference>
<dbReference type="GO" id="GO:0042407">
    <property type="term" value="P:cristae formation"/>
    <property type="evidence" value="ECO:0007669"/>
    <property type="project" value="TreeGrafter"/>
</dbReference>
<comment type="subcellular location">
    <subcellularLocation>
        <location evidence="1">Mitochondrion inner membrane</location>
    </subcellularLocation>
</comment>
<feature type="region of interest" description="Disordered" evidence="9">
    <location>
        <begin position="379"/>
        <end position="402"/>
    </location>
</feature>
<keyword evidence="6" id="KW-0496">Mitochondrion</keyword>
<keyword evidence="8" id="KW-0175">Coiled coil</keyword>
<evidence type="ECO:0000313" key="11">
    <source>
        <dbReference type="Proteomes" id="UP001472866"/>
    </source>
</evidence>
<feature type="compositionally biased region" description="Polar residues" evidence="9">
    <location>
        <begin position="82"/>
        <end position="94"/>
    </location>
</feature>
<feature type="coiled-coil region" evidence="8">
    <location>
        <begin position="453"/>
        <end position="524"/>
    </location>
</feature>
<keyword evidence="4" id="KW-0999">Mitochondrion inner membrane</keyword>
<accession>A0AAX4PCV3</accession>
<dbReference type="PANTHER" id="PTHR15415:SF7">
    <property type="entry name" value="MICOS COMPLEX SUBUNIT MIC60"/>
    <property type="match status" value="1"/>
</dbReference>
<evidence type="ECO:0000313" key="10">
    <source>
        <dbReference type="EMBL" id="WZN63440.1"/>
    </source>
</evidence>